<evidence type="ECO:0000256" key="3">
    <source>
        <dbReference type="ARBA" id="ARBA00022452"/>
    </source>
</evidence>
<evidence type="ECO:0000256" key="10">
    <source>
        <dbReference type="HAMAP-Rule" id="MF_03105"/>
    </source>
</evidence>
<keyword evidence="9 10" id="KW-0472">Membrane</keyword>
<dbReference type="CDD" id="cd21673">
    <property type="entry name" value="SMP_Mdm34"/>
    <property type="match status" value="1"/>
</dbReference>
<dbReference type="EMBL" id="JBAWTH010000086">
    <property type="protein sequence ID" value="KAL2278481.1"/>
    <property type="molecule type" value="Genomic_DNA"/>
</dbReference>
<comment type="similarity">
    <text evidence="10">Belongs to the MDM34 family.</text>
</comment>
<sequence>MAFNFNWSPLTADEDFYERARDLLTTALNKTPKPPIIVDDILVTELNLGSVPPELEILEIGDLAEDRFRGIFKMCYSGDAFLTLRTRVQANPLNTYLHSKPDFTSPQPLAAASGLTIPLSLTLSDIKLSAFIILVFSKQKGLTIVFRNDPLESLKVSSTFDSIQFVRDYLQKTIEGKLRDLMMDELPAIIHRLSLRLWCPDQIPRDEDETTETSEPAVDPFASPPQDAVDAHGNLLDPSEIQNLSLDNSPEIQTLFSQKNLIRLASLSDCNRTMSLFTPSLRDVVFRAWAGSQEKPESVTPPLATPSLTKAHSFHGTSTTYTFSDTSSVEQGYMPPSRPSLVSLNTATTGLSLGAGRNPRSHAGRKKKTRVVNLRRKQSESAPVSVDVSDASESATDTASVEGPLSEPLMDSIIPEEPEDYVPLTPTKVRFNDGSANDAPIRPPLKPELYSTEAPETYSPQKQKQAESTLQVQSQEIPQVSNEEKASFAFSPRRGPPSETPSVILEQAWINKMAGEIARRVYDEKRRNPAFWEEREDGQQAPMPSYFPFIISSHMALYPGFTIKTGNPIMSQPCKAFRSRERHI</sequence>
<feature type="region of interest" description="Disordered" evidence="11">
    <location>
        <begin position="205"/>
        <end position="233"/>
    </location>
</feature>
<keyword evidence="8 10" id="KW-0496">Mitochondrion</keyword>
<keyword evidence="4 10" id="KW-0812">Transmembrane</keyword>
<dbReference type="Pfam" id="PF26545">
    <property type="entry name" value="Mdm34_N"/>
    <property type="match status" value="1"/>
</dbReference>
<feature type="compositionally biased region" description="Low complexity" evidence="11">
    <location>
        <begin position="380"/>
        <end position="402"/>
    </location>
</feature>
<evidence type="ECO:0000313" key="14">
    <source>
        <dbReference type="Proteomes" id="UP001600888"/>
    </source>
</evidence>
<evidence type="ECO:0000256" key="2">
    <source>
        <dbReference type="ARBA" id="ARBA00022448"/>
    </source>
</evidence>
<evidence type="ECO:0000256" key="1">
    <source>
        <dbReference type="ARBA" id="ARBA00004370"/>
    </source>
</evidence>
<evidence type="ECO:0000256" key="9">
    <source>
        <dbReference type="ARBA" id="ARBA00023136"/>
    </source>
</evidence>
<keyword evidence="7" id="KW-0446">Lipid-binding</keyword>
<dbReference type="Proteomes" id="UP001600888">
    <property type="component" value="Unassembled WGS sequence"/>
</dbReference>
<evidence type="ECO:0000256" key="5">
    <source>
        <dbReference type="ARBA" id="ARBA00022787"/>
    </source>
</evidence>
<dbReference type="PANTHER" id="PTHR28185">
    <property type="entry name" value="MITOCHONDRIAL DISTRIBUTION AND MORPHOLOGY PROTEIN 34"/>
    <property type="match status" value="1"/>
</dbReference>
<dbReference type="InterPro" id="IPR027536">
    <property type="entry name" value="MDM34"/>
</dbReference>
<evidence type="ECO:0000259" key="12">
    <source>
        <dbReference type="PROSITE" id="PS51847"/>
    </source>
</evidence>
<evidence type="ECO:0000313" key="13">
    <source>
        <dbReference type="EMBL" id="KAL2278481.1"/>
    </source>
</evidence>
<organism evidence="13 14">
    <name type="scientific">Diaporthe vaccinii</name>
    <dbReference type="NCBI Taxonomy" id="105482"/>
    <lineage>
        <taxon>Eukaryota</taxon>
        <taxon>Fungi</taxon>
        <taxon>Dikarya</taxon>
        <taxon>Ascomycota</taxon>
        <taxon>Pezizomycotina</taxon>
        <taxon>Sordariomycetes</taxon>
        <taxon>Sordariomycetidae</taxon>
        <taxon>Diaporthales</taxon>
        <taxon>Diaporthaceae</taxon>
        <taxon>Diaporthe</taxon>
        <taxon>Diaporthe eres species complex</taxon>
    </lineage>
</organism>
<dbReference type="HAMAP" id="MF_03105">
    <property type="entry name" value="Mdm34"/>
    <property type="match status" value="1"/>
</dbReference>
<comment type="domain">
    <text evidence="10">Lacks alpha-helical transmembrane segments, suggesting that it resides in the membrane via beta-sheet conformations similar to those predicted for other outer membrane proteins and porin.</text>
</comment>
<accession>A0ABR4E7Q8</accession>
<dbReference type="InterPro" id="IPR058825">
    <property type="entry name" value="MDM34_N"/>
</dbReference>
<evidence type="ECO:0000256" key="4">
    <source>
        <dbReference type="ARBA" id="ARBA00022692"/>
    </source>
</evidence>
<evidence type="ECO:0000256" key="11">
    <source>
        <dbReference type="SAM" id="MobiDB-lite"/>
    </source>
</evidence>
<name>A0ABR4E7Q8_9PEZI</name>
<comment type="subunit">
    <text evidence="10">Component of the ER-mitochondria encounter structure (ERMES) or MDM complex, composed of MMM1, MDM10, MDM12 and.</text>
</comment>
<feature type="region of interest" description="Disordered" evidence="11">
    <location>
        <begin position="350"/>
        <end position="409"/>
    </location>
</feature>
<proteinExistence type="inferred from homology"/>
<comment type="caution">
    <text evidence="13">The sequence shown here is derived from an EMBL/GenBank/DDBJ whole genome shotgun (WGS) entry which is preliminary data.</text>
</comment>
<feature type="compositionally biased region" description="Basic residues" evidence="11">
    <location>
        <begin position="359"/>
        <end position="376"/>
    </location>
</feature>
<keyword evidence="3 10" id="KW-1134">Transmembrane beta strand</keyword>
<feature type="region of interest" description="Disordered" evidence="11">
    <location>
        <begin position="430"/>
        <end position="500"/>
    </location>
</feature>
<comment type="subcellular location">
    <subcellularLocation>
        <location evidence="1">Membrane</location>
    </subcellularLocation>
    <subcellularLocation>
        <location evidence="10">Mitochondrion outer membrane</location>
        <topology evidence="10">Multi-pass membrane protein</topology>
    </subcellularLocation>
    <text evidence="10">The ERMES/MDM complex localizes to a few discrete foci (around 10 per single cell), that represent mitochondria-endoplasmic reticulum junctions. These foci are often found next to mtDNA nucleoids.</text>
</comment>
<comment type="function">
    <text evidence="10">Component of the ERMES/MDM complex, which serves as a molecular tether to connect the endoplasmic reticulum (ER) and mitochondria. Components of this complex are involved in the control of mitochondrial shape and protein biogenesis, and function in nonvesicular lipid trafficking between the ER and mitochondria. is required for the interaction of the ER-resident membrane protein MMM1 and the outer mitochondrial membrane-resident beta-barrel protein MDM10.</text>
</comment>
<evidence type="ECO:0000256" key="7">
    <source>
        <dbReference type="ARBA" id="ARBA00023121"/>
    </source>
</evidence>
<dbReference type="PROSITE" id="PS51847">
    <property type="entry name" value="SMP"/>
    <property type="match status" value="1"/>
</dbReference>
<keyword evidence="6" id="KW-0445">Lipid transport</keyword>
<feature type="domain" description="SMP-LTD" evidence="12">
    <location>
        <begin position="1"/>
        <end position="208"/>
    </location>
</feature>
<gene>
    <name evidence="10" type="primary">MDM34</name>
    <name evidence="13" type="ORF">FJTKL_14403</name>
</gene>
<dbReference type="InterPro" id="IPR031468">
    <property type="entry name" value="SMP_LBD"/>
</dbReference>
<reference evidence="13 14" key="1">
    <citation type="submission" date="2024-03" db="EMBL/GenBank/DDBJ databases">
        <title>A high-quality draft genome sequence of Diaporthe vaccinii, a causative agent of upright dieback and viscid rot disease in cranberry plants.</title>
        <authorList>
            <person name="Sarrasin M."/>
            <person name="Lang B.F."/>
            <person name="Burger G."/>
        </authorList>
    </citation>
    <scope>NUCLEOTIDE SEQUENCE [LARGE SCALE GENOMIC DNA]</scope>
    <source>
        <strain evidence="13 14">IS7</strain>
    </source>
</reference>
<protein>
    <recommendedName>
        <fullName evidence="10">Mitochondrial distribution and morphology protein 34</fullName>
    </recommendedName>
</protein>
<feature type="compositionally biased region" description="Polar residues" evidence="11">
    <location>
        <begin position="458"/>
        <end position="481"/>
    </location>
</feature>
<keyword evidence="14" id="KW-1185">Reference proteome</keyword>
<evidence type="ECO:0000256" key="6">
    <source>
        <dbReference type="ARBA" id="ARBA00023055"/>
    </source>
</evidence>
<keyword evidence="2" id="KW-0813">Transport</keyword>
<keyword evidence="5 10" id="KW-1000">Mitochondrion outer membrane</keyword>
<evidence type="ECO:0000256" key="8">
    <source>
        <dbReference type="ARBA" id="ARBA00023128"/>
    </source>
</evidence>
<dbReference type="PANTHER" id="PTHR28185:SF1">
    <property type="entry name" value="MITOCHONDRIAL DISTRIBUTION AND MORPHOLOGY PROTEIN 34"/>
    <property type="match status" value="1"/>
</dbReference>